<feature type="compositionally biased region" description="Basic and acidic residues" evidence="6">
    <location>
        <begin position="99"/>
        <end position="110"/>
    </location>
</feature>
<keyword evidence="4 7" id="KW-1133">Transmembrane helix</keyword>
<evidence type="ECO:0000313" key="9">
    <source>
        <dbReference type="Proteomes" id="UP000008181"/>
    </source>
</evidence>
<evidence type="ECO:0000256" key="1">
    <source>
        <dbReference type="ARBA" id="ARBA00004141"/>
    </source>
</evidence>
<dbReference type="PANTHER" id="PTHR43791:SF27">
    <property type="entry name" value="TRANSPORTER, PUTATIVE (AFU_ORTHOLOGUE AFUA_2G15730)-RELATED"/>
    <property type="match status" value="1"/>
</dbReference>
<evidence type="ECO:0000313" key="8">
    <source>
        <dbReference type="EMBL" id="AEO67077.1"/>
    </source>
</evidence>
<dbReference type="GO" id="GO:0016020">
    <property type="term" value="C:membrane"/>
    <property type="evidence" value="ECO:0007669"/>
    <property type="project" value="UniProtKB-SubCell"/>
</dbReference>
<keyword evidence="5 7" id="KW-0472">Membrane</keyword>
<dbReference type="SUPFAM" id="SSF103473">
    <property type="entry name" value="MFS general substrate transporter"/>
    <property type="match status" value="1"/>
</dbReference>
<accession>G2QYI2</accession>
<dbReference type="KEGG" id="ttt:THITE_2115852"/>
<evidence type="ECO:0000256" key="7">
    <source>
        <dbReference type="SAM" id="Phobius"/>
    </source>
</evidence>
<feature type="transmembrane region" description="Helical" evidence="7">
    <location>
        <begin position="6"/>
        <end position="26"/>
    </location>
</feature>
<dbReference type="InterPro" id="IPR036259">
    <property type="entry name" value="MFS_trans_sf"/>
</dbReference>
<dbReference type="PANTHER" id="PTHR43791">
    <property type="entry name" value="PERMEASE-RELATED"/>
    <property type="match status" value="1"/>
</dbReference>
<evidence type="ECO:0008006" key="10">
    <source>
        <dbReference type="Google" id="ProtNLM"/>
    </source>
</evidence>
<dbReference type="EMBL" id="CP003010">
    <property type="protein sequence ID" value="AEO67077.1"/>
    <property type="molecule type" value="Genomic_DNA"/>
</dbReference>
<organism evidence="8 9">
    <name type="scientific">Thermothielavioides terrestris (strain ATCC 38088 / NRRL 8126)</name>
    <name type="common">Thielavia terrestris</name>
    <dbReference type="NCBI Taxonomy" id="578455"/>
    <lineage>
        <taxon>Eukaryota</taxon>
        <taxon>Fungi</taxon>
        <taxon>Dikarya</taxon>
        <taxon>Ascomycota</taxon>
        <taxon>Pezizomycotina</taxon>
        <taxon>Sordariomycetes</taxon>
        <taxon>Sordariomycetidae</taxon>
        <taxon>Sordariales</taxon>
        <taxon>Chaetomiaceae</taxon>
        <taxon>Thermothielavioides</taxon>
        <taxon>Thermothielavioides terrestris</taxon>
    </lineage>
</organism>
<evidence type="ECO:0000256" key="6">
    <source>
        <dbReference type="SAM" id="MobiDB-lite"/>
    </source>
</evidence>
<feature type="region of interest" description="Disordered" evidence="6">
    <location>
        <begin position="99"/>
        <end position="124"/>
    </location>
</feature>
<protein>
    <recommendedName>
        <fullName evidence="10">Major facilitator superfamily (MFS) profile domain-containing protein</fullName>
    </recommendedName>
</protein>
<name>G2QYI2_THETT</name>
<dbReference type="HOGENOM" id="CLU_1897644_0_0_1"/>
<dbReference type="GO" id="GO:0022857">
    <property type="term" value="F:transmembrane transporter activity"/>
    <property type="evidence" value="ECO:0007669"/>
    <property type="project" value="TreeGrafter"/>
</dbReference>
<feature type="transmembrane region" description="Helical" evidence="7">
    <location>
        <begin position="38"/>
        <end position="57"/>
    </location>
</feature>
<reference evidence="8 9" key="1">
    <citation type="journal article" date="2011" name="Nat. Biotechnol.">
        <title>Comparative genomic analysis of the thermophilic biomass-degrading fungi Myceliophthora thermophila and Thielavia terrestris.</title>
        <authorList>
            <person name="Berka R.M."/>
            <person name="Grigoriev I.V."/>
            <person name="Otillar R."/>
            <person name="Salamov A."/>
            <person name="Grimwood J."/>
            <person name="Reid I."/>
            <person name="Ishmael N."/>
            <person name="John T."/>
            <person name="Darmond C."/>
            <person name="Moisan M.-C."/>
            <person name="Henrissat B."/>
            <person name="Coutinho P.M."/>
            <person name="Lombard V."/>
            <person name="Natvig D.O."/>
            <person name="Lindquist E."/>
            <person name="Schmutz J."/>
            <person name="Lucas S."/>
            <person name="Harris P."/>
            <person name="Powlowski J."/>
            <person name="Bellemare A."/>
            <person name="Taylor D."/>
            <person name="Butler G."/>
            <person name="de Vries R.P."/>
            <person name="Allijn I.E."/>
            <person name="van den Brink J."/>
            <person name="Ushinsky S."/>
            <person name="Storms R."/>
            <person name="Powell A.J."/>
            <person name="Paulsen I.T."/>
            <person name="Elbourne L.D.H."/>
            <person name="Baker S.E."/>
            <person name="Magnuson J."/>
            <person name="LaBoissiere S."/>
            <person name="Clutterbuck A.J."/>
            <person name="Martinez D."/>
            <person name="Wogulis M."/>
            <person name="de Leon A.L."/>
            <person name="Rey M.W."/>
            <person name="Tsang A."/>
        </authorList>
    </citation>
    <scope>NUCLEOTIDE SEQUENCE [LARGE SCALE GENOMIC DNA]</scope>
    <source>
        <strain evidence="9">ATCC 38088 / NRRL 8126</strain>
    </source>
</reference>
<gene>
    <name evidence="8" type="ORF">THITE_2115852</name>
</gene>
<dbReference type="AlphaFoldDB" id="G2QYI2"/>
<keyword evidence="2" id="KW-0813">Transport</keyword>
<feature type="transmembrane region" description="Helical" evidence="7">
    <location>
        <begin position="63"/>
        <end position="89"/>
    </location>
</feature>
<evidence type="ECO:0000256" key="5">
    <source>
        <dbReference type="ARBA" id="ARBA00023136"/>
    </source>
</evidence>
<dbReference type="eggNOG" id="KOG2533">
    <property type="taxonomic scope" value="Eukaryota"/>
</dbReference>
<dbReference type="RefSeq" id="XP_003653413.1">
    <property type="nucleotide sequence ID" value="XM_003653365.1"/>
</dbReference>
<proteinExistence type="predicted"/>
<evidence type="ECO:0000256" key="2">
    <source>
        <dbReference type="ARBA" id="ARBA00022448"/>
    </source>
</evidence>
<dbReference type="GeneID" id="11517866"/>
<dbReference type="Proteomes" id="UP000008181">
    <property type="component" value="Chromosome 2"/>
</dbReference>
<keyword evidence="9" id="KW-1185">Reference proteome</keyword>
<sequence length="134" mass="14475">MVRYAAVFPAAVGFFSVVVLTIAWNVNNARHRHGAAGFALMQAVGQCGPLVGTRLYPDADAPYYSRGMAVCAGAMVGVAVLAAGLRWWLARVNRRWDREEEAEAEGRGEGAGEDEALVDGGDGGRRKRAFRYML</sequence>
<comment type="subcellular location">
    <subcellularLocation>
        <location evidence="1">Membrane</location>
        <topology evidence="1">Multi-pass membrane protein</topology>
    </subcellularLocation>
</comment>
<keyword evidence="3 7" id="KW-0812">Transmembrane</keyword>
<evidence type="ECO:0000256" key="4">
    <source>
        <dbReference type="ARBA" id="ARBA00022989"/>
    </source>
</evidence>
<dbReference type="OrthoDB" id="2985014at2759"/>
<evidence type="ECO:0000256" key="3">
    <source>
        <dbReference type="ARBA" id="ARBA00022692"/>
    </source>
</evidence>